<comment type="similarity">
    <text evidence="6 7 8">Belongs to the ATP:guanido phosphotransferase family.</text>
</comment>
<evidence type="ECO:0000259" key="9">
    <source>
        <dbReference type="PROSITE" id="PS51510"/>
    </source>
</evidence>
<dbReference type="EMBL" id="FOMT01000009">
    <property type="protein sequence ID" value="SFF32750.1"/>
    <property type="molecule type" value="Genomic_DNA"/>
</dbReference>
<feature type="binding site" evidence="6 7">
    <location>
        <begin position="177"/>
        <end position="181"/>
    </location>
    <ligand>
        <name>ATP</name>
        <dbReference type="ChEBI" id="CHEBI:30616"/>
    </ligand>
</feature>
<dbReference type="InterPro" id="IPR022415">
    <property type="entry name" value="ATP-guanido_PTrfase_AS"/>
</dbReference>
<dbReference type="NCBIfam" id="NF002194">
    <property type="entry name" value="PRK01059.1-4"/>
    <property type="match status" value="1"/>
</dbReference>
<dbReference type="AlphaFoldDB" id="A0A1I2HTT1"/>
<reference evidence="11" key="1">
    <citation type="submission" date="2016-10" db="EMBL/GenBank/DDBJ databases">
        <authorList>
            <person name="Varghese N."/>
            <person name="Submissions S."/>
        </authorList>
    </citation>
    <scope>NUCLEOTIDE SEQUENCE [LARGE SCALE GENOMIC DNA]</scope>
    <source>
        <strain evidence="11">CGMCC 1.10784</strain>
    </source>
</reference>
<dbReference type="InterPro" id="IPR014746">
    <property type="entry name" value="Gln_synth/guanido_kin_cat_dom"/>
</dbReference>
<evidence type="ECO:0000256" key="1">
    <source>
        <dbReference type="ARBA" id="ARBA00022679"/>
    </source>
</evidence>
<comment type="caution">
    <text evidence="6">Lacks conserved residue(s) required for the propagation of feature annotation.</text>
</comment>
<dbReference type="PANTHER" id="PTHR11547">
    <property type="entry name" value="ARGININE OR CREATINE KINASE"/>
    <property type="match status" value="1"/>
</dbReference>
<comment type="activity regulation">
    <text evidence="6">Appears to be allosterically activated by the binding of pArg-containing polypeptides to the pArg-binding pocket localized in the C-terminal domain of McsB.</text>
</comment>
<dbReference type="CDD" id="cd07930">
    <property type="entry name" value="bacterial_phosphagen_kinase"/>
    <property type="match status" value="1"/>
</dbReference>
<evidence type="ECO:0000256" key="8">
    <source>
        <dbReference type="RuleBase" id="RU000505"/>
    </source>
</evidence>
<dbReference type="GO" id="GO:1990424">
    <property type="term" value="F:protein arginine kinase activity"/>
    <property type="evidence" value="ECO:0007669"/>
    <property type="project" value="UniProtKB-EC"/>
</dbReference>
<dbReference type="RefSeq" id="WP_091190641.1">
    <property type="nucleotide sequence ID" value="NZ_FOMT01000009.1"/>
</dbReference>
<feature type="binding site" evidence="6 7">
    <location>
        <position position="126"/>
    </location>
    <ligand>
        <name>ATP</name>
        <dbReference type="ChEBI" id="CHEBI:30616"/>
    </ligand>
</feature>
<protein>
    <recommendedName>
        <fullName evidence="6">Protein-arginine kinase</fullName>
        <ecNumber evidence="6">2.7.14.1</ecNumber>
    </recommendedName>
</protein>
<dbReference type="InterPro" id="IPR023660">
    <property type="entry name" value="Arg_Kinase"/>
</dbReference>
<dbReference type="Pfam" id="PF00217">
    <property type="entry name" value="ATP-gua_Ptrans"/>
    <property type="match status" value="1"/>
</dbReference>
<proteinExistence type="inferred from homology"/>
<dbReference type="PROSITE" id="PS51510">
    <property type="entry name" value="PHOSPHAGEN_KINASE_C"/>
    <property type="match status" value="1"/>
</dbReference>
<evidence type="ECO:0000256" key="3">
    <source>
        <dbReference type="ARBA" id="ARBA00022777"/>
    </source>
</evidence>
<evidence type="ECO:0000313" key="11">
    <source>
        <dbReference type="Proteomes" id="UP000198855"/>
    </source>
</evidence>
<feature type="binding site" evidence="6 7">
    <location>
        <begin position="27"/>
        <end position="31"/>
    </location>
    <ligand>
        <name>ATP</name>
        <dbReference type="ChEBI" id="CHEBI:30616"/>
    </ligand>
</feature>
<comment type="function">
    <text evidence="6">Catalyzes the specific phosphorylation of arginine residues in proteins.</text>
</comment>
<keyword evidence="3 6" id="KW-0418">Kinase</keyword>
<dbReference type="PROSITE" id="PS00112">
    <property type="entry name" value="PHOSPHAGEN_KINASE"/>
    <property type="match status" value="1"/>
</dbReference>
<dbReference type="InterPro" id="IPR000749">
    <property type="entry name" value="ATP-guanido_PTrfase"/>
</dbReference>
<dbReference type="PANTHER" id="PTHR11547:SF38">
    <property type="entry name" value="ARGININE KINASE 1-RELATED"/>
    <property type="match status" value="1"/>
</dbReference>
<feature type="domain" description="Phosphagen kinase C-terminal" evidence="9">
    <location>
        <begin position="24"/>
        <end position="255"/>
    </location>
</feature>
<name>A0A1I2HTT1_9BACL</name>
<comment type="catalytic activity">
    <reaction evidence="5 6">
        <text>L-arginyl-[protein] + ATP = N(omega)-phospho-L-arginyl-[protein] + ADP + H(+)</text>
        <dbReference type="Rhea" id="RHEA:43384"/>
        <dbReference type="Rhea" id="RHEA-COMP:10532"/>
        <dbReference type="Rhea" id="RHEA-COMP:10533"/>
        <dbReference type="ChEBI" id="CHEBI:15378"/>
        <dbReference type="ChEBI" id="CHEBI:29965"/>
        <dbReference type="ChEBI" id="CHEBI:30616"/>
        <dbReference type="ChEBI" id="CHEBI:83226"/>
        <dbReference type="ChEBI" id="CHEBI:456216"/>
        <dbReference type="EC" id="2.7.14.1"/>
    </reaction>
</comment>
<keyword evidence="1 6" id="KW-0808">Transferase</keyword>
<feature type="short sequence motif" description="RDXXRA motif of the pArg binding pocket involved in allosteric regulation" evidence="6">
    <location>
        <begin position="338"/>
        <end position="343"/>
    </location>
</feature>
<dbReference type="GO" id="GO:0005615">
    <property type="term" value="C:extracellular space"/>
    <property type="evidence" value="ECO:0007669"/>
    <property type="project" value="TreeGrafter"/>
</dbReference>
<feature type="binding site" evidence="6 7">
    <location>
        <position position="92"/>
    </location>
    <ligand>
        <name>ATP</name>
        <dbReference type="ChEBI" id="CHEBI:30616"/>
    </ligand>
</feature>
<feature type="binding site" evidence="7">
    <location>
        <begin position="208"/>
        <end position="213"/>
    </location>
    <ligand>
        <name>ATP</name>
        <dbReference type="ChEBI" id="CHEBI:30616"/>
    </ligand>
</feature>
<gene>
    <name evidence="6" type="primary">mcsB</name>
    <name evidence="10" type="ORF">SAMN05216378_5965</name>
</gene>
<keyword evidence="11" id="KW-1185">Reference proteome</keyword>
<dbReference type="SUPFAM" id="SSF55931">
    <property type="entry name" value="Glutamine synthetase/guanido kinase"/>
    <property type="match status" value="1"/>
</dbReference>
<keyword evidence="6" id="KW-0021">Allosteric enzyme</keyword>
<dbReference type="HAMAP" id="MF_00602">
    <property type="entry name" value="Prot_Arg_kinase"/>
    <property type="match status" value="1"/>
</dbReference>
<keyword evidence="4 6" id="KW-0067">ATP-binding</keyword>
<dbReference type="NCBIfam" id="NF002195">
    <property type="entry name" value="PRK01059.1-5"/>
    <property type="match status" value="1"/>
</dbReference>
<evidence type="ECO:0000313" key="10">
    <source>
        <dbReference type="EMBL" id="SFF32750.1"/>
    </source>
</evidence>
<evidence type="ECO:0000256" key="6">
    <source>
        <dbReference type="HAMAP-Rule" id="MF_00602"/>
    </source>
</evidence>
<dbReference type="EC" id="2.7.14.1" evidence="6"/>
<organism evidence="10 11">
    <name type="scientific">Paenibacillus catalpae</name>
    <dbReference type="NCBI Taxonomy" id="1045775"/>
    <lineage>
        <taxon>Bacteria</taxon>
        <taxon>Bacillati</taxon>
        <taxon>Bacillota</taxon>
        <taxon>Bacilli</taxon>
        <taxon>Bacillales</taxon>
        <taxon>Paenibacillaceae</taxon>
        <taxon>Paenibacillus</taxon>
    </lineage>
</organism>
<dbReference type="FunFam" id="3.30.590.10:FF:000007">
    <property type="entry name" value="Protein-arginine kinase"/>
    <property type="match status" value="1"/>
</dbReference>
<dbReference type="GO" id="GO:0005524">
    <property type="term" value="F:ATP binding"/>
    <property type="evidence" value="ECO:0007669"/>
    <property type="project" value="UniProtKB-UniRule"/>
</dbReference>
<dbReference type="OrthoDB" id="9791353at2"/>
<dbReference type="InterPro" id="IPR022414">
    <property type="entry name" value="ATP-guanido_PTrfase_cat"/>
</dbReference>
<dbReference type="GO" id="GO:0046314">
    <property type="term" value="P:phosphocreatine biosynthetic process"/>
    <property type="evidence" value="ECO:0007669"/>
    <property type="project" value="InterPro"/>
</dbReference>
<accession>A0A1I2HTT1</accession>
<dbReference type="STRING" id="1045775.SAMN05216378_5965"/>
<keyword evidence="2 6" id="KW-0547">Nucleotide-binding</keyword>
<evidence type="ECO:0000256" key="4">
    <source>
        <dbReference type="ARBA" id="ARBA00022840"/>
    </source>
</evidence>
<sequence length="359" mass="40289">MASRRFSEQALSDWMKGVGPDSEIVISSRVRIARNLRHFPFPMLATNQQSLEVMNQLTAIAQSGKLDPVGRFETIILSELSELERRVLVEKHLISPNLANESRGGAVILSENESVSIMINEEDHLRIQCLYPGFQVKEAWTLANQIDDIFEEEANYAFDEKRGYLTTCPTNVGTGIRASVMMHLPALVLTQQINRILSAVTQVGLAVRGMYGEGSEALGNLFQISNQITLGQTESEIIDNLHGVAHQIIEHEKAARQRLMSESRLRIEDRVRRSYGILSYAAVMDSKESAQRLSDVRLGVDLGLLEHVTSQSLNELIVMTQPGFLQQTFNEKMSADQRDYRRAELIRNQLRGQTEHGGA</sequence>
<dbReference type="Gene3D" id="3.30.590.10">
    <property type="entry name" value="Glutamine synthetase/guanido kinase, catalytic domain"/>
    <property type="match status" value="1"/>
</dbReference>
<dbReference type="GO" id="GO:0004111">
    <property type="term" value="F:creatine kinase activity"/>
    <property type="evidence" value="ECO:0007669"/>
    <property type="project" value="InterPro"/>
</dbReference>
<evidence type="ECO:0000256" key="2">
    <source>
        <dbReference type="ARBA" id="ARBA00022741"/>
    </source>
</evidence>
<dbReference type="Proteomes" id="UP000198855">
    <property type="component" value="Unassembled WGS sequence"/>
</dbReference>
<evidence type="ECO:0000256" key="5">
    <source>
        <dbReference type="ARBA" id="ARBA00051816"/>
    </source>
</evidence>
<evidence type="ECO:0000256" key="7">
    <source>
        <dbReference type="PROSITE-ProRule" id="PRU00843"/>
    </source>
</evidence>